<protein>
    <submittedName>
        <fullName evidence="1">DUF4902 domain-containing protein</fullName>
    </submittedName>
</protein>
<organism evidence="1 2">
    <name type="scientific">Pseudomonas asuensis</name>
    <dbReference type="NCBI Taxonomy" id="1825787"/>
    <lineage>
        <taxon>Bacteria</taxon>
        <taxon>Pseudomonadati</taxon>
        <taxon>Pseudomonadota</taxon>
        <taxon>Gammaproteobacteria</taxon>
        <taxon>Pseudomonadales</taxon>
        <taxon>Pseudomonadaceae</taxon>
        <taxon>Pseudomonas</taxon>
    </lineage>
</organism>
<evidence type="ECO:0000313" key="2">
    <source>
        <dbReference type="Proteomes" id="UP000616499"/>
    </source>
</evidence>
<dbReference type="Proteomes" id="UP000616499">
    <property type="component" value="Unassembled WGS sequence"/>
</dbReference>
<dbReference type="InterPro" id="IPR032598">
    <property type="entry name" value="RsaM-like"/>
</dbReference>
<keyword evidence="2" id="KW-1185">Reference proteome</keyword>
<dbReference type="Gene3D" id="3.10.450.610">
    <property type="match status" value="1"/>
</dbReference>
<evidence type="ECO:0000313" key="1">
    <source>
        <dbReference type="EMBL" id="GGM01416.1"/>
    </source>
</evidence>
<name>A0ABQ2GKY4_9PSED</name>
<dbReference type="EMBL" id="BMNW01000002">
    <property type="protein sequence ID" value="GGM01416.1"/>
    <property type="molecule type" value="Genomic_DNA"/>
</dbReference>
<comment type="caution">
    <text evidence="1">The sequence shown here is derived from an EMBL/GenBank/DDBJ whole genome shotgun (WGS) entry which is preliminary data.</text>
</comment>
<proteinExistence type="predicted"/>
<gene>
    <name evidence="1" type="ORF">GCM10009425_10790</name>
</gene>
<sequence>MVDLGILSSHPKGAAMSLLAPDHFIRMSYKEFSNVAFYQYMAWMDTDLVEELHSLGIEAVSAGFCEWASTTHLPSISIGWTWFRQSSIGSPYLAPGGISTNLMLRCATGYDLGPRATEELLISWLSRQNWQSGIPITL</sequence>
<accession>A0ABQ2GKY4</accession>
<dbReference type="Pfam" id="PF16245">
    <property type="entry name" value="DUF4902"/>
    <property type="match status" value="1"/>
</dbReference>
<reference evidence="2" key="1">
    <citation type="journal article" date="2019" name="Int. J. Syst. Evol. Microbiol.">
        <title>The Global Catalogue of Microorganisms (GCM) 10K type strain sequencing project: providing services to taxonomists for standard genome sequencing and annotation.</title>
        <authorList>
            <consortium name="The Broad Institute Genomics Platform"/>
            <consortium name="The Broad Institute Genome Sequencing Center for Infectious Disease"/>
            <person name="Wu L."/>
            <person name="Ma J."/>
        </authorList>
    </citation>
    <scope>NUCLEOTIDE SEQUENCE [LARGE SCALE GENOMIC DNA]</scope>
    <source>
        <strain evidence="2">JCM 13501</strain>
    </source>
</reference>
<dbReference type="RefSeq" id="WP_188865085.1">
    <property type="nucleotide sequence ID" value="NZ_BMNW01000002.1"/>
</dbReference>